<proteinExistence type="predicted"/>
<feature type="compositionally biased region" description="Low complexity" evidence="4">
    <location>
        <begin position="1266"/>
        <end position="1281"/>
    </location>
</feature>
<dbReference type="InterPro" id="IPR000719">
    <property type="entry name" value="Prot_kinase_dom"/>
</dbReference>
<dbReference type="PROSITE" id="PS50011">
    <property type="entry name" value="PROTEIN_KINASE_DOM"/>
    <property type="match status" value="1"/>
</dbReference>
<evidence type="ECO:0000313" key="6">
    <source>
        <dbReference type="EMBL" id="GIL67675.1"/>
    </source>
</evidence>
<feature type="compositionally biased region" description="Gly residues" evidence="4">
    <location>
        <begin position="1282"/>
        <end position="1293"/>
    </location>
</feature>
<name>A0A8J4BSR4_9CHLO</name>
<feature type="compositionally biased region" description="Basic residues" evidence="4">
    <location>
        <begin position="1294"/>
        <end position="1304"/>
    </location>
</feature>
<feature type="compositionally biased region" description="Acidic residues" evidence="4">
    <location>
        <begin position="27"/>
        <end position="38"/>
    </location>
</feature>
<feature type="region of interest" description="Disordered" evidence="4">
    <location>
        <begin position="1238"/>
        <end position="1350"/>
    </location>
</feature>
<feature type="domain" description="Protein kinase" evidence="5">
    <location>
        <begin position="1836"/>
        <end position="2178"/>
    </location>
</feature>
<dbReference type="EMBL" id="BNCO01000102">
    <property type="protein sequence ID" value="GIL67675.1"/>
    <property type="molecule type" value="Genomic_DNA"/>
</dbReference>
<feature type="coiled-coil region" evidence="3">
    <location>
        <begin position="472"/>
        <end position="506"/>
    </location>
</feature>
<dbReference type="SUPFAM" id="SSF56112">
    <property type="entry name" value="Protein kinase-like (PK-like)"/>
    <property type="match status" value="1"/>
</dbReference>
<feature type="compositionally biased region" description="Low complexity" evidence="4">
    <location>
        <begin position="1238"/>
        <end position="1255"/>
    </location>
</feature>
<dbReference type="PANTHER" id="PTHR44329">
    <property type="entry name" value="SERINE/THREONINE-PROTEIN KINASE TNNI3K-RELATED"/>
    <property type="match status" value="1"/>
</dbReference>
<dbReference type="Proteomes" id="UP000747399">
    <property type="component" value="Unassembled WGS sequence"/>
</dbReference>
<dbReference type="InterPro" id="IPR011009">
    <property type="entry name" value="Kinase-like_dom_sf"/>
</dbReference>
<feature type="region of interest" description="Disordered" evidence="4">
    <location>
        <begin position="740"/>
        <end position="769"/>
    </location>
</feature>
<evidence type="ECO:0000256" key="3">
    <source>
        <dbReference type="SAM" id="Coils"/>
    </source>
</evidence>
<evidence type="ECO:0000259" key="5">
    <source>
        <dbReference type="PROSITE" id="PS50011"/>
    </source>
</evidence>
<dbReference type="GO" id="GO:0005524">
    <property type="term" value="F:ATP binding"/>
    <property type="evidence" value="ECO:0007669"/>
    <property type="project" value="UniProtKB-KW"/>
</dbReference>
<dbReference type="GO" id="GO:0004674">
    <property type="term" value="F:protein serine/threonine kinase activity"/>
    <property type="evidence" value="ECO:0007669"/>
    <property type="project" value="TreeGrafter"/>
</dbReference>
<sequence length="2328" mass="238381">MHSTAHLNGAKVMKSQGKVLEMAAYTEESEEDAGEATADDLFAYGTPPTRSAMKLVTRTKSTGGKPDGKRSGSGKPHRVSSSKTLDPSTAVTRQGRNMMAARRESKGRRQKARQQARFFKEIDTTLEALGIGTAPDPGVSAASGSLSGLLPSPVSSTLSLTLALSSDTQLAALATPTALSSRAAAAAAGVFGMAAGGSGDFNRRVTSDLSLRSLSDLNSGCSTPERLPSTAGMTAVGITPQPLGPWVTCTTTPHHDGSRSSLMGIPTENTTAADVASPLHPPPLPPRGPQLSAAAVPAAPAAAAASGGVTPPLPMAFPGQPRPAPVDRRRTVPQIATIAVAHSTVAPTAQSHSLRRSISYEGEAAATTTEGGNRKAAAAAPAGTVPYYPTPVRGGWAAVVMSSPRAAVTATATVAAALGGVGGAGAASTGSTAAEGLPPSTSAASRSYGALADRDAFRRQLGSVLVGHGCSVEELQSQVTEVEERAESLEEEIGALADAAARMEALVHTRRDPQNTHIQPPFSWHELSEHVASLVDMHRKVKDVLRRAKPLRSHLAEDPDLLPRLHALALKLLGGLAEAAEALGRAACCGVQGLGLWVCGGGGRQVGEEEVRLGGKIVRRLLDAVDHITKKISDDLGGETNAGAQEMLKKCQVISLKLARAGIKAAEEAAPGLLAAGPLELHRLAHEKSSQAKRLIALWDEAARQTDRIAKRYNHQRLSLYSQLCDAYEKAGLQALDMTRGSVQGSPGAEDDNTAEGATSGDEGGDRLSLDSSFEIDIRGDAGGGGTGVGDGGTAVAWGGGGAGAWGGGGPGLGRQCRGASAAEVEAHAWMPSLLQVLLNRASEAHRNLRNELASVDAVTNSLGSGTGDEAAAAGLSAAAAAGALDLHNSGSGSFATAGMSYELSDEQMDELWDLLDEMQQTFAELCLANLRRTVWLCAGGSGPLPVWALESVRDSAEAALRFIHTHEHSSMALGDMLAVEMELADETQAWLHSTWNDYTTLTRRVVNGLLSVRRQINVRRTVASGMGPEPANRGAMVIGAAKRSNAGASGYGRGRPVSAAAAAMAMPPGRQQSAGQPGRGQGVGFWARGGPPGAPGLIGAEAQSGRQHALPLLPLPYLNPQLQQQQEGQQQLSSAVAGNDPWVSGATTATGVTGEADVSNPPDVEAAAAIAGSGVGGSNNCKDAILAQHAAVAAASAADGLVCTRRVSIDAAGARRSAQPTVAVATATASTATAAAAADMHGRLQTSTSSSRLSATPGPNSGTQRRMAAAAAARSAAAAGSTGGGRHGGVGRGRGRLNGRGRSRQREPDGTDEPVPPPPKLPPPPPPPPLDDTQGELPPGLDPWPRLRPHLATDAVSACGAPDDASDVPSTTTAVAAAAAAATLPLAIPVPMPSRPTSPLLATWASPPSPSQLQPQPTGGLSWASIARGSGGGVTPLTGPPGQRPSTAGSTGGGGTAAPHTTTLKSPFEIGAAAQQAAAVAAAEAQATATTATVGFVSSPFKALAQQRPSQSPSRPPRLSPPPSPEFRPGGGPGGSGAVATAAAARDPIGGSGSCGRAPSAGGGNGALGSGELYHLLRNQPHPSPIIPTAPLLIPHSSVQPGRHGVSVSVNVDVGSAQGSGPSSFQFATGAAGPSASGRCDTAAATTSTGTSGCCSPVGHGGGGGGHRTPRLGSPHGSGSVVVTATAAANYDAGTNGTGPQVNGHAAKGFNHHHNQHCDHNRTAITPPYQPQQAATAATATETSSTAVTTAAPVLQNTPSLLTALSLGHDGQGMARYGSYGLQGFDSFGGHGGGGAVQDESSFLADPEVAELFRSIARDPFCGIRWQELSHGLRRGLSNIVGSGSIGQVFAGMYLHGEVAIKVININRETKYDLRALRAFKHEVDLNKLLNQHPNIVRFIGVCAEYILHAARQSGLLGDGPEPGDSSGAASGPVGHRSNPVSGPPMLAIVMEYCPMGTLYNMIGAAREVHKARQGGQTRGVGPRWTRGTDFLQHWTRRLEVLKGAAAGLEYMHSCDVIHHDFTSYNLLLEEKNGQWNTKVCDFNLSRVISRGRPGAALAVPNSGSVWSPRWQSPEYLAGHDYGCPTDVFSFAVVIWEVVTLQRPWDAELQEARCESMAIIGLYEKGERLKFPESIEPHMPVLKEIKELCERCWREEPQERPSMRQVADELMRLHKMVQVYERRSAEQTRAAAAARLQQLGGAAAVAAAATVHSPVGNRPSAPAPVAAAVGIPANAEGPLGHGREAATVPPQPSTPQVAAAPAAAGGANPPPSDPVPCRPRALVSPFAATAGPRLSASPGTSPGTGAASIPRQTRMSPFLTAQQNADA</sequence>
<feature type="compositionally biased region" description="Pro residues" evidence="4">
    <location>
        <begin position="2269"/>
        <end position="2278"/>
    </location>
</feature>
<dbReference type="Gene3D" id="1.10.510.10">
    <property type="entry name" value="Transferase(Phosphotransferase) domain 1"/>
    <property type="match status" value="1"/>
</dbReference>
<feature type="region of interest" description="Disordered" evidence="4">
    <location>
        <begin position="2235"/>
        <end position="2328"/>
    </location>
</feature>
<accession>A0A8J4BSR4</accession>
<feature type="compositionally biased region" description="Polar residues" evidence="4">
    <location>
        <begin position="2311"/>
        <end position="2328"/>
    </location>
</feature>
<keyword evidence="7" id="KW-1185">Reference proteome</keyword>
<dbReference type="PANTHER" id="PTHR44329:SF298">
    <property type="entry name" value="MIXED LINEAGE KINASE DOMAIN-LIKE PROTEIN"/>
    <property type="match status" value="1"/>
</dbReference>
<feature type="compositionally biased region" description="Pro residues" evidence="4">
    <location>
        <begin position="1315"/>
        <end position="1331"/>
    </location>
</feature>
<feature type="region of interest" description="Disordered" evidence="4">
    <location>
        <begin position="1713"/>
        <end position="1742"/>
    </location>
</feature>
<dbReference type="PROSITE" id="PS00109">
    <property type="entry name" value="PROTEIN_KINASE_TYR"/>
    <property type="match status" value="1"/>
</dbReference>
<evidence type="ECO:0000256" key="2">
    <source>
        <dbReference type="ARBA" id="ARBA00022840"/>
    </source>
</evidence>
<feature type="region of interest" description="Disordered" evidence="4">
    <location>
        <begin position="1504"/>
        <end position="1542"/>
    </location>
</feature>
<keyword evidence="3" id="KW-0175">Coiled coil</keyword>
<dbReference type="InterPro" id="IPR008266">
    <property type="entry name" value="Tyr_kinase_AS"/>
</dbReference>
<feature type="compositionally biased region" description="Polar residues" evidence="4">
    <location>
        <begin position="81"/>
        <end position="95"/>
    </location>
</feature>
<keyword evidence="2" id="KW-0067">ATP-binding</keyword>
<comment type="caution">
    <text evidence="6">The sequence shown here is derived from an EMBL/GenBank/DDBJ whole genome shotgun (WGS) entry which is preliminary data.</text>
</comment>
<dbReference type="Pfam" id="PF00069">
    <property type="entry name" value="Pkinase"/>
    <property type="match status" value="1"/>
</dbReference>
<protein>
    <recommendedName>
        <fullName evidence="5">Protein kinase domain-containing protein</fullName>
    </recommendedName>
</protein>
<feature type="region of interest" description="Disordered" evidence="4">
    <location>
        <begin position="24"/>
        <end position="111"/>
    </location>
</feature>
<feature type="compositionally biased region" description="Pro residues" evidence="4">
    <location>
        <begin position="1515"/>
        <end position="1527"/>
    </location>
</feature>
<organism evidence="6 7">
    <name type="scientific">Volvox africanus</name>
    <dbReference type="NCBI Taxonomy" id="51714"/>
    <lineage>
        <taxon>Eukaryota</taxon>
        <taxon>Viridiplantae</taxon>
        <taxon>Chlorophyta</taxon>
        <taxon>core chlorophytes</taxon>
        <taxon>Chlorophyceae</taxon>
        <taxon>CS clade</taxon>
        <taxon>Chlamydomonadales</taxon>
        <taxon>Volvocaceae</taxon>
        <taxon>Volvox</taxon>
    </lineage>
</organism>
<evidence type="ECO:0000313" key="7">
    <source>
        <dbReference type="Proteomes" id="UP000747399"/>
    </source>
</evidence>
<feature type="compositionally biased region" description="Low complexity" evidence="4">
    <location>
        <begin position="1724"/>
        <end position="1742"/>
    </location>
</feature>
<reference evidence="6" key="1">
    <citation type="journal article" date="2021" name="Proc. Natl. Acad. Sci. U.S.A.">
        <title>Three genomes in the algal genus Volvox reveal the fate of a haploid sex-determining region after a transition to homothallism.</title>
        <authorList>
            <person name="Yamamoto K."/>
            <person name="Hamaji T."/>
            <person name="Kawai-Toyooka H."/>
            <person name="Matsuzaki R."/>
            <person name="Takahashi F."/>
            <person name="Nishimura Y."/>
            <person name="Kawachi M."/>
            <person name="Noguchi H."/>
            <person name="Minakuchi Y."/>
            <person name="Umen J.G."/>
            <person name="Toyoda A."/>
            <person name="Nozaki H."/>
        </authorList>
    </citation>
    <scope>NUCLEOTIDE SEQUENCE</scope>
    <source>
        <strain evidence="6">NIES-3780</strain>
    </source>
</reference>
<feature type="region of interest" description="Disordered" evidence="4">
    <location>
        <begin position="1919"/>
        <end position="1940"/>
    </location>
</feature>
<evidence type="ECO:0000256" key="1">
    <source>
        <dbReference type="ARBA" id="ARBA00022741"/>
    </source>
</evidence>
<gene>
    <name evidence="6" type="ORF">Vafri_21013</name>
</gene>
<dbReference type="InterPro" id="IPR051681">
    <property type="entry name" value="Ser/Thr_Kinases-Pseudokinases"/>
</dbReference>
<feature type="region of interest" description="Disordered" evidence="4">
    <location>
        <begin position="1389"/>
        <end position="1465"/>
    </location>
</feature>
<feature type="compositionally biased region" description="Low complexity" evidence="4">
    <location>
        <begin position="2255"/>
        <end position="2268"/>
    </location>
</feature>
<dbReference type="Gene3D" id="3.30.200.20">
    <property type="entry name" value="Phosphorylase Kinase, domain 1"/>
    <property type="match status" value="1"/>
</dbReference>
<keyword evidence="1" id="KW-0547">Nucleotide-binding</keyword>
<evidence type="ECO:0000256" key="4">
    <source>
        <dbReference type="SAM" id="MobiDB-lite"/>
    </source>
</evidence>